<dbReference type="SUPFAM" id="SSF53850">
    <property type="entry name" value="Periplasmic binding protein-like II"/>
    <property type="match status" value="1"/>
</dbReference>
<dbReference type="Proteomes" id="UP000617628">
    <property type="component" value="Unassembled WGS sequence"/>
</dbReference>
<dbReference type="Pfam" id="PF01547">
    <property type="entry name" value="SBP_bac_1"/>
    <property type="match status" value="1"/>
</dbReference>
<name>A0A934VU64_9BACT</name>
<dbReference type="PANTHER" id="PTHR43649">
    <property type="entry name" value="ARABINOSE-BINDING PROTEIN-RELATED"/>
    <property type="match status" value="1"/>
</dbReference>
<protein>
    <submittedName>
        <fullName evidence="3">Extracellular solute-binding protein</fullName>
    </submittedName>
</protein>
<accession>A0A934VU64</accession>
<dbReference type="InterPro" id="IPR050490">
    <property type="entry name" value="Bact_solute-bd_prot1"/>
</dbReference>
<dbReference type="EMBL" id="JAENIL010000076">
    <property type="protein sequence ID" value="MBK1880234.1"/>
    <property type="molecule type" value="Genomic_DNA"/>
</dbReference>
<evidence type="ECO:0000313" key="4">
    <source>
        <dbReference type="Proteomes" id="UP000617628"/>
    </source>
</evidence>
<comment type="similarity">
    <text evidence="2">Belongs to the bacterial solute-binding protein 1 family.</text>
</comment>
<sequence length="386" mass="42620">MSNNLTTLRGITWSHSRGFTPMVATAQRFSELNPNVRITWEKRSLQEFADKPIADLAKAYDLLVIDHPWSGFAAASGVLEPLQNLLSDEFLADQAANSVGQSHKSYEYDGKQWALAIDAATPVSAYRKDLLEANGLELPKTWEDLIEVGKKGLLACSSIPLDVYGNFLNLLATDGAEIFANSEEVVEREAGLLALERLKEMMSYIPERFYEMNPIAALEEMSQEDCCAYNPYVYGYSNYGRSGYAKKIVNFGEVISTREGLPGRTMLGGTGLAVSGECQHKEIAGQYAAFMAAPATQREIAFYSGGQPGHRTAWESDECNAFTSNFFRDTLPVLDRAFVRPRYAGYLEFQDNAGFPIHDFLKKGGSAADTLDAVNALYREKTAVNA</sequence>
<dbReference type="GO" id="GO:0042597">
    <property type="term" value="C:periplasmic space"/>
    <property type="evidence" value="ECO:0007669"/>
    <property type="project" value="UniProtKB-SubCell"/>
</dbReference>
<evidence type="ECO:0000256" key="1">
    <source>
        <dbReference type="ARBA" id="ARBA00004418"/>
    </source>
</evidence>
<dbReference type="RefSeq" id="WP_200358975.1">
    <property type="nucleotide sequence ID" value="NZ_JAENIL010000076.1"/>
</dbReference>
<comment type="caution">
    <text evidence="3">The sequence shown here is derived from an EMBL/GenBank/DDBJ whole genome shotgun (WGS) entry which is preliminary data.</text>
</comment>
<dbReference type="InterPro" id="IPR006059">
    <property type="entry name" value="SBP"/>
</dbReference>
<gene>
    <name evidence="3" type="ORF">JIN87_25340</name>
</gene>
<organism evidence="3 4">
    <name type="scientific">Pelagicoccus mobilis</name>
    <dbReference type="NCBI Taxonomy" id="415221"/>
    <lineage>
        <taxon>Bacteria</taxon>
        <taxon>Pseudomonadati</taxon>
        <taxon>Verrucomicrobiota</taxon>
        <taxon>Opitutia</taxon>
        <taxon>Puniceicoccales</taxon>
        <taxon>Pelagicoccaceae</taxon>
        <taxon>Pelagicoccus</taxon>
    </lineage>
</organism>
<dbReference type="AlphaFoldDB" id="A0A934VU64"/>
<dbReference type="Gene3D" id="3.40.190.10">
    <property type="entry name" value="Periplasmic binding protein-like II"/>
    <property type="match status" value="2"/>
</dbReference>
<reference evidence="3" key="1">
    <citation type="submission" date="2021-01" db="EMBL/GenBank/DDBJ databases">
        <title>Modified the classification status of verrucomicrobia.</title>
        <authorList>
            <person name="Feng X."/>
        </authorList>
    </citation>
    <scope>NUCLEOTIDE SEQUENCE</scope>
    <source>
        <strain evidence="3">KCTC 13126</strain>
    </source>
</reference>
<dbReference type="PANTHER" id="PTHR43649:SF12">
    <property type="entry name" value="DIACETYLCHITOBIOSE BINDING PROTEIN DASA"/>
    <property type="match status" value="1"/>
</dbReference>
<comment type="subcellular location">
    <subcellularLocation>
        <location evidence="1">Periplasm</location>
    </subcellularLocation>
</comment>
<proteinExistence type="inferred from homology"/>
<evidence type="ECO:0000256" key="2">
    <source>
        <dbReference type="ARBA" id="ARBA00008520"/>
    </source>
</evidence>
<keyword evidence="4" id="KW-1185">Reference proteome</keyword>
<evidence type="ECO:0000313" key="3">
    <source>
        <dbReference type="EMBL" id="MBK1880234.1"/>
    </source>
</evidence>